<dbReference type="CDD" id="cd10922">
    <property type="entry name" value="CE4_PelA_like_C"/>
    <property type="match status" value="1"/>
</dbReference>
<dbReference type="InterPro" id="IPR004352">
    <property type="entry name" value="GH114_TIM-barrel"/>
</dbReference>
<evidence type="ECO:0000259" key="2">
    <source>
        <dbReference type="Pfam" id="PF03537"/>
    </source>
</evidence>
<dbReference type="PANTHER" id="PTHR35882">
    <property type="entry name" value="PELA"/>
    <property type="match status" value="1"/>
</dbReference>
<dbReference type="AlphaFoldDB" id="A0A557RII4"/>
<dbReference type="InterPro" id="IPR016925">
    <property type="entry name" value="UCP029570"/>
</dbReference>
<comment type="caution">
    <text evidence="3">The sequence shown here is derived from an EMBL/GenBank/DDBJ whole genome shotgun (WGS) entry which is preliminary data.</text>
</comment>
<accession>A0A557RII4</accession>
<dbReference type="InterPro" id="IPR013785">
    <property type="entry name" value="Aldolase_TIM"/>
</dbReference>
<dbReference type="GO" id="GO:0005975">
    <property type="term" value="P:carbohydrate metabolic process"/>
    <property type="evidence" value="ECO:0007669"/>
    <property type="project" value="InterPro"/>
</dbReference>
<dbReference type="InterPro" id="IPR017853">
    <property type="entry name" value="GH"/>
</dbReference>
<dbReference type="SUPFAM" id="SSF51445">
    <property type="entry name" value="(Trans)glycosidases"/>
    <property type="match status" value="1"/>
</dbReference>
<name>A0A557RII4_9RHOO</name>
<dbReference type="Pfam" id="PF03537">
    <property type="entry name" value="Glyco_hydro_114"/>
    <property type="match status" value="1"/>
</dbReference>
<feature type="chain" id="PRO_5022209651" description="Glycoside-hydrolase family GH114 TIM-barrel domain-containing protein" evidence="1">
    <location>
        <begin position="24"/>
        <end position="921"/>
    </location>
</feature>
<dbReference type="EMBL" id="VMNI01000012">
    <property type="protein sequence ID" value="TVO75655.1"/>
    <property type="molecule type" value="Genomic_DNA"/>
</dbReference>
<gene>
    <name evidence="3" type="ORF">FHP89_12995</name>
</gene>
<evidence type="ECO:0000313" key="4">
    <source>
        <dbReference type="Proteomes" id="UP000318349"/>
    </source>
</evidence>
<evidence type="ECO:0000256" key="1">
    <source>
        <dbReference type="SAM" id="SignalP"/>
    </source>
</evidence>
<dbReference type="InterPro" id="IPR011330">
    <property type="entry name" value="Glyco_hydro/deAcase_b/a-brl"/>
</dbReference>
<dbReference type="Proteomes" id="UP000318349">
    <property type="component" value="Unassembled WGS sequence"/>
</dbReference>
<evidence type="ECO:0000313" key="3">
    <source>
        <dbReference type="EMBL" id="TVO75655.1"/>
    </source>
</evidence>
<keyword evidence="1" id="KW-0732">Signal</keyword>
<feature type="signal peptide" evidence="1">
    <location>
        <begin position="1"/>
        <end position="23"/>
    </location>
</feature>
<dbReference type="SUPFAM" id="SSF88713">
    <property type="entry name" value="Glycoside hydrolase/deacetylase"/>
    <property type="match status" value="1"/>
</dbReference>
<dbReference type="PIRSF" id="PIRSF029570">
    <property type="entry name" value="UCP029570"/>
    <property type="match status" value="1"/>
</dbReference>
<sequence length="921" mass="101609">MPRALAFLLSMLPCLIGMTELQAAPFSIAFHYGSTLPADGLRAHDIVVVEADHGHAPGALGPDTELFAYVSVGEVHPQRAYLAELPAALKRQINPDWGSVVIDVSQPAWAEFMAERIVGPLWQRGYRGFFLDTLDSYRLLDDVDPAAAQRGLEQLIQTLAKRYPGIRLIFNRGFELLPAVHSQVFAVAAESVHRGWRAGQSRYVAVPEADRRWLLDRFDEVRQRYALPVIGIDYLPATALDEARDLARRMLAEDIIPWIAEPSLTTLGTGANEALPRRVLVVYDANEASAINYTNAHRYIEMPLNYLGYVADYVTPDDALPERLDPRLHAGIVTWMTGGIKSGERLHRWLQTQIDAGTKVAIFDDFGFELGHSAAARLGLRIAPPPTAPLTLSASDPLIGFEMPPRPRASALLPITVAAPDGVALATLTDARGQTYHPAAIMPWGGYLLDAFAVTELPGVEGQSRWGADPFAFLQRALRLPPRPVPDPTTASGRRLLMVHIDGDGFPSLGEFPGSPLAAQVLLDDVLKRYRIPHAMSVIEAEVSPQGLYPALATRLENIARQMFALEHVEIASHTYSHPFKWRKVFDARDDDRAADYHLDIPGYTPSPEREILGSIDYIRSRLAPAGKPVRLLLWSGNAAPDADTLKLIADHNLLDMNGGNTTMSRRRPTVAAVSPIGVHQGPYFQPYAPVMNENVYTRDWTGPFYGFRDVIDTFKMTGEPRRLKPINIYYHTYSASKVAALKALHTVYDWALAQPTQPVFPSDYIAMAHNFNTLSLARALDDPDTLHIRNADALRTLRLPPDFATPDLANSPGLAGTASGPDGRFATLAASRASLRTGNTADDLPHFISANARLTRWQHHPKSIIFALKAYSPLSFTLSHPAGCRLQTDKTRVQPARRDGHAHHYQLNTHHAELTLHCPG</sequence>
<reference evidence="3 4" key="1">
    <citation type="submission" date="2019-07" db="EMBL/GenBank/DDBJ databases">
        <title>The pathways for chlorine oxyanion respiration interact through the shared metabolite chlorate.</title>
        <authorList>
            <person name="Barnum T.P."/>
            <person name="Cheng Y."/>
            <person name="Hill K.A."/>
            <person name="Lucas L.N."/>
            <person name="Carlson H.K."/>
            <person name="Coates J.D."/>
        </authorList>
    </citation>
    <scope>NUCLEOTIDE SEQUENCE [LARGE SCALE GENOMIC DNA]</scope>
    <source>
        <strain evidence="3 4">SFB-1</strain>
    </source>
</reference>
<protein>
    <recommendedName>
        <fullName evidence="2">Glycoside-hydrolase family GH114 TIM-barrel domain-containing protein</fullName>
    </recommendedName>
</protein>
<dbReference type="PANTHER" id="PTHR35882:SF2">
    <property type="entry name" value="PELA"/>
    <property type="match status" value="1"/>
</dbReference>
<feature type="domain" description="Glycoside-hydrolase family GH114 TIM-barrel" evidence="2">
    <location>
        <begin position="60"/>
        <end position="264"/>
    </location>
</feature>
<proteinExistence type="predicted"/>
<dbReference type="Gene3D" id="3.20.20.370">
    <property type="entry name" value="Glycoside hydrolase/deacetylase"/>
    <property type="match status" value="1"/>
</dbReference>
<organism evidence="3 4">
    <name type="scientific">Denitromonas halophila</name>
    <dbReference type="NCBI Taxonomy" id="1629404"/>
    <lineage>
        <taxon>Bacteria</taxon>
        <taxon>Pseudomonadati</taxon>
        <taxon>Pseudomonadota</taxon>
        <taxon>Betaproteobacteria</taxon>
        <taxon>Rhodocyclales</taxon>
        <taxon>Zoogloeaceae</taxon>
        <taxon>Denitromonas</taxon>
    </lineage>
</organism>
<dbReference type="Gene3D" id="3.20.20.70">
    <property type="entry name" value="Aldolase class I"/>
    <property type="match status" value="1"/>
</dbReference>